<protein>
    <submittedName>
        <fullName evidence="1">Signal recognition particle subunit SRP72</fullName>
    </submittedName>
</protein>
<comment type="caution">
    <text evidence="1">The sequence shown here is derived from an EMBL/GenBank/DDBJ whole genome shotgun (WGS) entry which is preliminary data.</text>
</comment>
<dbReference type="InterPro" id="IPR026270">
    <property type="entry name" value="SRP72"/>
</dbReference>
<dbReference type="GO" id="GO:0043022">
    <property type="term" value="F:ribosome binding"/>
    <property type="evidence" value="ECO:0007669"/>
    <property type="project" value="TreeGrafter"/>
</dbReference>
<reference evidence="1" key="1">
    <citation type="journal article" date="2019" name="Sci. Rep.">
        <title>Draft genome of Tanacetum cinerariifolium, the natural source of mosquito coil.</title>
        <authorList>
            <person name="Yamashiro T."/>
            <person name="Shiraishi A."/>
            <person name="Satake H."/>
            <person name="Nakayama K."/>
        </authorList>
    </citation>
    <scope>NUCLEOTIDE SEQUENCE</scope>
</reference>
<feature type="non-terminal residue" evidence="1">
    <location>
        <position position="1"/>
    </location>
</feature>
<sequence>AYCLYRLNKLDDALESLKGIEKDSAIMLLESQILFRREKMDASVGIYQKHQKSKIESLEINLVAGLVSAGRSSEVQVVMDVMRVKASSSFELAYNTTCALV</sequence>
<dbReference type="GO" id="GO:0008312">
    <property type="term" value="F:7S RNA binding"/>
    <property type="evidence" value="ECO:0007669"/>
    <property type="project" value="TreeGrafter"/>
</dbReference>
<proteinExistence type="predicted"/>
<evidence type="ECO:0000313" key="1">
    <source>
        <dbReference type="EMBL" id="GFA60284.1"/>
    </source>
</evidence>
<dbReference type="Gene3D" id="1.25.40.10">
    <property type="entry name" value="Tetratricopeptide repeat domain"/>
    <property type="match status" value="1"/>
</dbReference>
<gene>
    <name evidence="1" type="ORF">Tci_632256</name>
</gene>
<dbReference type="EMBL" id="BKCJ010453351">
    <property type="protein sequence ID" value="GFA60284.1"/>
    <property type="molecule type" value="Genomic_DNA"/>
</dbReference>
<organism evidence="1">
    <name type="scientific">Tanacetum cinerariifolium</name>
    <name type="common">Dalmatian daisy</name>
    <name type="synonym">Chrysanthemum cinerariifolium</name>
    <dbReference type="NCBI Taxonomy" id="118510"/>
    <lineage>
        <taxon>Eukaryota</taxon>
        <taxon>Viridiplantae</taxon>
        <taxon>Streptophyta</taxon>
        <taxon>Embryophyta</taxon>
        <taxon>Tracheophyta</taxon>
        <taxon>Spermatophyta</taxon>
        <taxon>Magnoliopsida</taxon>
        <taxon>eudicotyledons</taxon>
        <taxon>Gunneridae</taxon>
        <taxon>Pentapetalae</taxon>
        <taxon>asterids</taxon>
        <taxon>campanulids</taxon>
        <taxon>Asterales</taxon>
        <taxon>Asteraceae</taxon>
        <taxon>Asteroideae</taxon>
        <taxon>Anthemideae</taxon>
        <taxon>Anthemidinae</taxon>
        <taxon>Tanacetum</taxon>
    </lineage>
</organism>
<name>A0A699JVK1_TANCI</name>
<accession>A0A699JVK1</accession>
<dbReference type="InterPro" id="IPR011990">
    <property type="entry name" value="TPR-like_helical_dom_sf"/>
</dbReference>
<dbReference type="GO" id="GO:0006614">
    <property type="term" value="P:SRP-dependent cotranslational protein targeting to membrane"/>
    <property type="evidence" value="ECO:0007669"/>
    <property type="project" value="InterPro"/>
</dbReference>
<dbReference type="PANTHER" id="PTHR14094">
    <property type="entry name" value="SIGNAL RECOGNITION PARTICLE 72"/>
    <property type="match status" value="1"/>
</dbReference>
<dbReference type="AlphaFoldDB" id="A0A699JVK1"/>
<dbReference type="GO" id="GO:0005786">
    <property type="term" value="C:signal recognition particle, endoplasmic reticulum targeting"/>
    <property type="evidence" value="ECO:0007669"/>
    <property type="project" value="TreeGrafter"/>
</dbReference>
<dbReference type="PANTHER" id="PTHR14094:SF9">
    <property type="entry name" value="SIGNAL RECOGNITION PARTICLE SUBUNIT SRP72"/>
    <property type="match status" value="1"/>
</dbReference>